<name>A0ABU8SLP7_9LACO</name>
<organism evidence="1 2">
    <name type="scientific">Nicoliella lavandulae</name>
    <dbReference type="NCBI Taxonomy" id="3082954"/>
    <lineage>
        <taxon>Bacteria</taxon>
        <taxon>Bacillati</taxon>
        <taxon>Bacillota</taxon>
        <taxon>Bacilli</taxon>
        <taxon>Lactobacillales</taxon>
        <taxon>Lactobacillaceae</taxon>
        <taxon>Nicoliella</taxon>
    </lineage>
</organism>
<keyword evidence="2" id="KW-1185">Reference proteome</keyword>
<comment type="caution">
    <text evidence="1">The sequence shown here is derived from an EMBL/GenBank/DDBJ whole genome shotgun (WGS) entry which is preliminary data.</text>
</comment>
<dbReference type="EMBL" id="JAWMWH010000003">
    <property type="protein sequence ID" value="MEJ6400837.1"/>
    <property type="molecule type" value="Genomic_DNA"/>
</dbReference>
<dbReference type="RefSeq" id="WP_339960693.1">
    <property type="nucleotide sequence ID" value="NZ_JAWMWH010000003.1"/>
</dbReference>
<protein>
    <recommendedName>
        <fullName evidence="3">Lipocalin-like domain-containing protein</fullName>
    </recommendedName>
</protein>
<evidence type="ECO:0008006" key="3">
    <source>
        <dbReference type="Google" id="ProtNLM"/>
    </source>
</evidence>
<proteinExistence type="predicted"/>
<evidence type="ECO:0000313" key="2">
    <source>
        <dbReference type="Proteomes" id="UP001370590"/>
    </source>
</evidence>
<reference evidence="1 2" key="1">
    <citation type="submission" date="2023-10" db="EMBL/GenBank/DDBJ databases">
        <title>Nicoliella lavandulae sp. nov. isolated from Lavandula angustifolia flowers.</title>
        <authorList>
            <person name="Alcantara C."/>
            <person name="Zuniga M."/>
            <person name="Landete J.M."/>
            <person name="Monedero V."/>
        </authorList>
    </citation>
    <scope>NUCLEOTIDE SEQUENCE [LARGE SCALE GENOMIC DNA]</scope>
    <source>
        <strain evidence="1 2">Es01</strain>
    </source>
</reference>
<sequence>MQKYLFNTLKYLLVTVLSLSIVGMIGSETHASNLRTTPSSIRGTWYNYNKFVDNDNSKLGKHFTILKINKNNFNWNGNKISNNEGKQLKGYYQFGTVSDFTDGLAAWTKKMKINGSYQKVLVTYQRQGAFMVFTKKPIKHNYSYTLSNDKIQNYQDYIGK</sequence>
<dbReference type="Proteomes" id="UP001370590">
    <property type="component" value="Unassembled WGS sequence"/>
</dbReference>
<accession>A0ABU8SLP7</accession>
<evidence type="ECO:0000313" key="1">
    <source>
        <dbReference type="EMBL" id="MEJ6400837.1"/>
    </source>
</evidence>
<gene>
    <name evidence="1" type="ORF">R4146_06720</name>
</gene>